<dbReference type="Proteomes" id="UP000217785">
    <property type="component" value="Unassembled WGS sequence"/>
</dbReference>
<evidence type="ECO:0000313" key="1">
    <source>
        <dbReference type="EMBL" id="GAX89045.1"/>
    </source>
</evidence>
<dbReference type="AlphaFoldDB" id="A0A292YKN7"/>
<organism evidence="1 2">
    <name type="scientific">Effusibacillus lacus</name>
    <dbReference type="NCBI Taxonomy" id="1348429"/>
    <lineage>
        <taxon>Bacteria</taxon>
        <taxon>Bacillati</taxon>
        <taxon>Bacillota</taxon>
        <taxon>Bacilli</taxon>
        <taxon>Bacillales</taxon>
        <taxon>Alicyclobacillaceae</taxon>
        <taxon>Effusibacillus</taxon>
    </lineage>
</organism>
<reference evidence="2" key="1">
    <citation type="submission" date="2017-07" db="EMBL/GenBank/DDBJ databases">
        <title>Draft genome sequence of Effusibacillus lacus strain skLN1.</title>
        <authorList>
            <person name="Watanabe M."/>
            <person name="Kojima H."/>
            <person name="Fukui M."/>
        </authorList>
    </citation>
    <scope>NUCLEOTIDE SEQUENCE [LARGE SCALE GENOMIC DNA]</scope>
    <source>
        <strain evidence="2">skLN1</strain>
    </source>
</reference>
<proteinExistence type="predicted"/>
<dbReference type="EMBL" id="BDUF01000014">
    <property type="protein sequence ID" value="GAX89045.1"/>
    <property type="molecule type" value="Genomic_DNA"/>
</dbReference>
<keyword evidence="2" id="KW-1185">Reference proteome</keyword>
<dbReference type="RefSeq" id="WP_165912520.1">
    <property type="nucleotide sequence ID" value="NZ_BDUF01000014.1"/>
</dbReference>
<evidence type="ECO:0000313" key="2">
    <source>
        <dbReference type="Proteomes" id="UP000217785"/>
    </source>
</evidence>
<accession>A0A292YKN7</accession>
<sequence length="45" mass="4986">MTVLGFLLVAATVAVALAIGWKANERVRSFDESKHENFLHSRGKD</sequence>
<gene>
    <name evidence="1" type="ORF">EFBL_0659</name>
</gene>
<protein>
    <submittedName>
        <fullName evidence="1">Uncharacterized protein</fullName>
    </submittedName>
</protein>
<name>A0A292YKN7_9BACL</name>
<comment type="caution">
    <text evidence="1">The sequence shown here is derived from an EMBL/GenBank/DDBJ whole genome shotgun (WGS) entry which is preliminary data.</text>
</comment>